<keyword evidence="3" id="KW-1185">Reference proteome</keyword>
<protein>
    <submittedName>
        <fullName evidence="2">Uncharacterized protein</fullName>
    </submittedName>
</protein>
<accession>A0A4C1V8H9</accession>
<evidence type="ECO:0000313" key="2">
    <source>
        <dbReference type="EMBL" id="GBP34065.1"/>
    </source>
</evidence>
<feature type="compositionally biased region" description="Basic and acidic residues" evidence="1">
    <location>
        <begin position="1"/>
        <end position="17"/>
    </location>
</feature>
<gene>
    <name evidence="2" type="ORF">EVAR_94078_1</name>
</gene>
<dbReference type="EMBL" id="BGZK01000283">
    <property type="protein sequence ID" value="GBP34065.1"/>
    <property type="molecule type" value="Genomic_DNA"/>
</dbReference>
<organism evidence="2 3">
    <name type="scientific">Eumeta variegata</name>
    <name type="common">Bagworm moth</name>
    <name type="synonym">Eumeta japonica</name>
    <dbReference type="NCBI Taxonomy" id="151549"/>
    <lineage>
        <taxon>Eukaryota</taxon>
        <taxon>Metazoa</taxon>
        <taxon>Ecdysozoa</taxon>
        <taxon>Arthropoda</taxon>
        <taxon>Hexapoda</taxon>
        <taxon>Insecta</taxon>
        <taxon>Pterygota</taxon>
        <taxon>Neoptera</taxon>
        <taxon>Endopterygota</taxon>
        <taxon>Lepidoptera</taxon>
        <taxon>Glossata</taxon>
        <taxon>Ditrysia</taxon>
        <taxon>Tineoidea</taxon>
        <taxon>Psychidae</taxon>
        <taxon>Oiketicinae</taxon>
        <taxon>Eumeta</taxon>
    </lineage>
</organism>
<evidence type="ECO:0000256" key="1">
    <source>
        <dbReference type="SAM" id="MobiDB-lite"/>
    </source>
</evidence>
<name>A0A4C1V8H9_EUMVA</name>
<dbReference type="Proteomes" id="UP000299102">
    <property type="component" value="Unassembled WGS sequence"/>
</dbReference>
<comment type="caution">
    <text evidence="2">The sequence shown here is derived from an EMBL/GenBank/DDBJ whole genome shotgun (WGS) entry which is preliminary data.</text>
</comment>
<dbReference type="AlphaFoldDB" id="A0A4C1V8H9"/>
<sequence length="180" mass="19939">MARRIDEESEKEDHIEVDPAYESVSEDEVSSLTQYPPPGLDVQVNDHASPSIEDQIPDVARQLLIQHGRNPITVRSVDSVQGPLGRRRERPRASAAAGVCVVEGETDKGPGLRREVDKRGMFTPLGPIDTRRRRARRETEQALDRKYIHDLAGKDSPAAAGRAPGLRRRIVAKIIIAGKQ</sequence>
<evidence type="ECO:0000313" key="3">
    <source>
        <dbReference type="Proteomes" id="UP000299102"/>
    </source>
</evidence>
<reference evidence="2 3" key="1">
    <citation type="journal article" date="2019" name="Commun. Biol.">
        <title>The bagworm genome reveals a unique fibroin gene that provides high tensile strength.</title>
        <authorList>
            <person name="Kono N."/>
            <person name="Nakamura H."/>
            <person name="Ohtoshi R."/>
            <person name="Tomita M."/>
            <person name="Numata K."/>
            <person name="Arakawa K."/>
        </authorList>
    </citation>
    <scope>NUCLEOTIDE SEQUENCE [LARGE SCALE GENOMIC DNA]</scope>
</reference>
<feature type="region of interest" description="Disordered" evidence="1">
    <location>
        <begin position="1"/>
        <end position="42"/>
    </location>
</feature>
<proteinExistence type="predicted"/>